<dbReference type="InterPro" id="IPR005502">
    <property type="entry name" value="Ribosyl_crysJ1"/>
</dbReference>
<proteinExistence type="predicted"/>
<reference evidence="2 3" key="1">
    <citation type="journal article" date="2019" name="Int. J. Syst. Evol. Microbiol.">
        <title>The Global Catalogue of Microorganisms (GCM) 10K type strain sequencing project: providing services to taxonomists for standard genome sequencing and annotation.</title>
        <authorList>
            <consortium name="The Broad Institute Genomics Platform"/>
            <consortium name="The Broad Institute Genome Sequencing Center for Infectious Disease"/>
            <person name="Wu L."/>
            <person name="Ma J."/>
        </authorList>
    </citation>
    <scope>NUCLEOTIDE SEQUENCE [LARGE SCALE GENOMIC DNA]</scope>
    <source>
        <strain evidence="2 3">CGMCC 1.15824</strain>
    </source>
</reference>
<name>A0ABD5QAG2_9EURY</name>
<feature type="binding site" evidence="1">
    <location>
        <position position="282"/>
    </location>
    <ligand>
        <name>Mg(2+)</name>
        <dbReference type="ChEBI" id="CHEBI:18420"/>
        <label>1</label>
    </ligand>
</feature>
<comment type="cofactor">
    <cofactor evidence="1">
        <name>Mg(2+)</name>
        <dbReference type="ChEBI" id="CHEBI:18420"/>
    </cofactor>
    <text evidence="1">Binds 2 magnesium ions per subunit.</text>
</comment>
<dbReference type="InterPro" id="IPR050792">
    <property type="entry name" value="ADP-ribosylglycohydrolase"/>
</dbReference>
<keyword evidence="3" id="KW-1185">Reference proteome</keyword>
<dbReference type="Pfam" id="PF03747">
    <property type="entry name" value="ADP_ribosyl_GH"/>
    <property type="match status" value="1"/>
</dbReference>
<evidence type="ECO:0000256" key="1">
    <source>
        <dbReference type="PIRSR" id="PIRSR605502-1"/>
    </source>
</evidence>
<keyword evidence="1" id="KW-0460">Magnesium</keyword>
<dbReference type="InterPro" id="IPR036705">
    <property type="entry name" value="Ribosyl_crysJ1_sf"/>
</dbReference>
<dbReference type="AlphaFoldDB" id="A0ABD5QAG2"/>
<feature type="binding site" evidence="1">
    <location>
        <position position="284"/>
    </location>
    <ligand>
        <name>Mg(2+)</name>
        <dbReference type="ChEBI" id="CHEBI:18420"/>
        <label>1</label>
    </ligand>
</feature>
<dbReference type="Gene3D" id="1.10.4080.10">
    <property type="entry name" value="ADP-ribosylation/Crystallin J1"/>
    <property type="match status" value="1"/>
</dbReference>
<accession>A0ABD5QAG2</accession>
<keyword evidence="1" id="KW-0479">Metal-binding</keyword>
<dbReference type="PANTHER" id="PTHR16222">
    <property type="entry name" value="ADP-RIBOSYLGLYCOHYDROLASE"/>
    <property type="match status" value="1"/>
</dbReference>
<evidence type="ECO:0000313" key="2">
    <source>
        <dbReference type="EMBL" id="MFC4986673.1"/>
    </source>
</evidence>
<sequence>MTTELENRVYGCLIGGAIGDALGAPVEGWTRQRIQAEYGTLEEFKQYYMPYSKTDPGTVTSDTAMRQYLCLAIVENDGRVTPTEFADVLRDRLNPDRVWINEEIVLKKLSAGIDPWMAGRGSVPDNKITSAITPVGIVNAGDPGQAYQDGFTIASMLQDNHYRHATATIAAGVAEAITPDATIESVVATMIEQSTGVTARAIDIAMGYVEQAETVDELVDLFYDQFLDWRWPAVQWDRQKYANGEVYSASTLEIVPVALAILSLCEGDVNRVIVEGVNYGRDSDAVGTLAGSIAGALRGADRIRSEWKSACEEMNEDFFVELEGNPDADFRSMAERLVTVIRCERDEAADRAERLTELLGESEE</sequence>
<feature type="binding site" evidence="1">
    <location>
        <position position="62"/>
    </location>
    <ligand>
        <name>Mg(2+)</name>
        <dbReference type="ChEBI" id="CHEBI:18420"/>
        <label>1</label>
    </ligand>
</feature>
<comment type="caution">
    <text evidence="2">The sequence shown here is derived from an EMBL/GenBank/DDBJ whole genome shotgun (WGS) entry which is preliminary data.</text>
</comment>
<dbReference type="SUPFAM" id="SSF101478">
    <property type="entry name" value="ADP-ribosylglycohydrolase"/>
    <property type="match status" value="1"/>
</dbReference>
<protein>
    <submittedName>
        <fullName evidence="2">ADP-ribosylglycohydrolase family protein</fullName>
    </submittedName>
</protein>
<dbReference type="RefSeq" id="WP_224830127.1">
    <property type="nucleotide sequence ID" value="NZ_JAIVEF010000002.1"/>
</dbReference>
<dbReference type="Proteomes" id="UP001595925">
    <property type="component" value="Unassembled WGS sequence"/>
</dbReference>
<feature type="binding site" evidence="1">
    <location>
        <position position="60"/>
    </location>
    <ligand>
        <name>Mg(2+)</name>
        <dbReference type="ChEBI" id="CHEBI:18420"/>
        <label>1</label>
    </ligand>
</feature>
<evidence type="ECO:0000313" key="3">
    <source>
        <dbReference type="Proteomes" id="UP001595925"/>
    </source>
</evidence>
<organism evidence="2 3">
    <name type="scientific">Saliphagus infecundisoli</name>
    <dbReference type="NCBI Taxonomy" id="1849069"/>
    <lineage>
        <taxon>Archaea</taxon>
        <taxon>Methanobacteriati</taxon>
        <taxon>Methanobacteriota</taxon>
        <taxon>Stenosarchaea group</taxon>
        <taxon>Halobacteria</taxon>
        <taxon>Halobacteriales</taxon>
        <taxon>Natrialbaceae</taxon>
        <taxon>Saliphagus</taxon>
    </lineage>
</organism>
<dbReference type="PANTHER" id="PTHR16222:SF12">
    <property type="entry name" value="ADP-RIBOSYLGLYCOHYDROLASE-RELATED"/>
    <property type="match status" value="1"/>
</dbReference>
<dbReference type="EMBL" id="JBHSJG010000006">
    <property type="protein sequence ID" value="MFC4986673.1"/>
    <property type="molecule type" value="Genomic_DNA"/>
</dbReference>
<gene>
    <name evidence="2" type="ORF">ACFPFO_02535</name>
</gene>